<keyword evidence="2" id="KW-1185">Reference proteome</keyword>
<evidence type="ECO:0008006" key="3">
    <source>
        <dbReference type="Google" id="ProtNLM"/>
    </source>
</evidence>
<proteinExistence type="predicted"/>
<organism evidence="1 2">
    <name type="scientific">Calidifontibacter indicus</name>
    <dbReference type="NCBI Taxonomy" id="419650"/>
    <lineage>
        <taxon>Bacteria</taxon>
        <taxon>Bacillati</taxon>
        <taxon>Actinomycetota</taxon>
        <taxon>Actinomycetes</taxon>
        <taxon>Micrococcales</taxon>
        <taxon>Dermacoccaceae</taxon>
        <taxon>Calidifontibacter</taxon>
    </lineage>
</organism>
<comment type="caution">
    <text evidence="1">The sequence shown here is derived from an EMBL/GenBank/DDBJ whole genome shotgun (WGS) entry which is preliminary data.</text>
</comment>
<name>A0A3D9UTB8_9MICO</name>
<accession>A0A3D9UTB8</accession>
<reference evidence="1 2" key="1">
    <citation type="submission" date="2018-08" db="EMBL/GenBank/DDBJ databases">
        <title>Sequencing the genomes of 1000 actinobacteria strains.</title>
        <authorList>
            <person name="Klenk H.-P."/>
        </authorList>
    </citation>
    <scope>NUCLEOTIDE SEQUENCE [LARGE SCALE GENOMIC DNA]</scope>
    <source>
        <strain evidence="1 2">DSM 22967</strain>
    </source>
</reference>
<evidence type="ECO:0000313" key="2">
    <source>
        <dbReference type="Proteomes" id="UP000256253"/>
    </source>
</evidence>
<dbReference type="OrthoDB" id="4558596at2"/>
<dbReference type="EMBL" id="QTUA01000001">
    <property type="protein sequence ID" value="REF31773.1"/>
    <property type="molecule type" value="Genomic_DNA"/>
</dbReference>
<sequence>MPAMTKPTPDGLALLDELADDLEAAAVAFERSQMFGSPGFRLPGKGKFFATLVSGEEMIFKLDGAMHASALELDGAYLFEPMPGRPMKQWVQVPSVHRGKYPELASAAAQSVG</sequence>
<dbReference type="Proteomes" id="UP000256253">
    <property type="component" value="Unassembled WGS sequence"/>
</dbReference>
<protein>
    <recommendedName>
        <fullName evidence="3">TfoX-like protein</fullName>
    </recommendedName>
</protein>
<gene>
    <name evidence="1" type="ORF">DFJ65_2854</name>
</gene>
<dbReference type="RefSeq" id="WP_115923563.1">
    <property type="nucleotide sequence ID" value="NZ_QTUA01000001.1"/>
</dbReference>
<evidence type="ECO:0000313" key="1">
    <source>
        <dbReference type="EMBL" id="REF31773.1"/>
    </source>
</evidence>
<dbReference type="AlphaFoldDB" id="A0A3D9UTB8"/>